<proteinExistence type="predicted"/>
<comment type="caution">
    <text evidence="1">The sequence shown here is derived from an EMBL/GenBank/DDBJ whole genome shotgun (WGS) entry which is preliminary data.</text>
</comment>
<evidence type="ECO:0000313" key="1">
    <source>
        <dbReference type="EMBL" id="PIL37839.1"/>
    </source>
</evidence>
<accession>A0A2G8SVN5</accession>
<gene>
    <name evidence="1" type="ORF">CR103_21300</name>
</gene>
<dbReference type="EMBL" id="PDOB01000063">
    <property type="protein sequence ID" value="PIL37839.1"/>
    <property type="molecule type" value="Genomic_DNA"/>
</dbReference>
<dbReference type="AlphaFoldDB" id="A0A2G8SVN5"/>
<dbReference type="Proteomes" id="UP000228593">
    <property type="component" value="Unassembled WGS sequence"/>
</dbReference>
<keyword evidence="2" id="KW-1185">Reference proteome</keyword>
<organism evidence="1 2">
    <name type="scientific">Massilia psychrophila</name>
    <dbReference type="NCBI Taxonomy" id="1603353"/>
    <lineage>
        <taxon>Bacteria</taxon>
        <taxon>Pseudomonadati</taxon>
        <taxon>Pseudomonadota</taxon>
        <taxon>Betaproteobacteria</taxon>
        <taxon>Burkholderiales</taxon>
        <taxon>Oxalobacteraceae</taxon>
        <taxon>Telluria group</taxon>
        <taxon>Massilia</taxon>
    </lineage>
</organism>
<name>A0A2G8SVN5_9BURK</name>
<sequence>MINHTTKMVVRAPHAASKTALQAIYSPPTRYEQPFTGFRIAATDRAESVVAEVVSLLLRYEQHRAPRKRKRKTGDFQTFERQVEALVCDLIHSELARPDGWLAIELSNTALGSRDRYKSIAISKTLKDVLGYMATPEMELVKHRRGVWVPSDPSLSMLSTIRAGERLRNLIQDRQLTCADFTLDNSQETIVLKDTKADHNDAGSWLQYDDTDQTHKYRSDMAFINDALAEADIQYRPCPTDGQVVDTADRHLRRYFNNGSFQKGGRLFGGFWLNMSKMNRRGILIQGVPTVTLDFGQMNPRILYGLAGEKFNAEDAYTIPRLEEYRDGVKVVFNSMLHRTSPMKKKPRGSAELFPGHVRIKEITSGIIIFHKPIADLFYKGIGLDLLYKESQILVEVLTELLRLGITALPVHDAVIVAEHHQDQATTIMLAVFKKQTNIDGVVKVDA</sequence>
<evidence type="ECO:0000313" key="2">
    <source>
        <dbReference type="Proteomes" id="UP000228593"/>
    </source>
</evidence>
<reference evidence="1 2" key="1">
    <citation type="submission" date="2017-10" db="EMBL/GenBank/DDBJ databases">
        <title>Massilia psychrophilum sp. nov., a novel purple-pigmented bacterium isolated from Tianshan glacier, Xinjiang Municipality, China.</title>
        <authorList>
            <person name="Wang H."/>
        </authorList>
    </citation>
    <scope>NUCLEOTIDE SEQUENCE [LARGE SCALE GENOMIC DNA]</scope>
    <source>
        <strain evidence="1 2">JCM 30813</strain>
    </source>
</reference>
<protein>
    <submittedName>
        <fullName evidence="1">Uncharacterized protein</fullName>
    </submittedName>
</protein>